<dbReference type="AlphaFoldDB" id="A0A6J6WLP6"/>
<proteinExistence type="predicted"/>
<accession>A0A6J6WLP6</accession>
<protein>
    <submittedName>
        <fullName evidence="1">Unannotated protein</fullName>
    </submittedName>
</protein>
<gene>
    <name evidence="1" type="ORF">UFOPK2907_01365</name>
</gene>
<reference evidence="1" key="1">
    <citation type="submission" date="2020-05" db="EMBL/GenBank/DDBJ databases">
        <authorList>
            <person name="Chiriac C."/>
            <person name="Salcher M."/>
            <person name="Ghai R."/>
            <person name="Kavagutti S V."/>
        </authorList>
    </citation>
    <scope>NUCLEOTIDE SEQUENCE</scope>
</reference>
<sequence length="73" mass="8074">MMMSGIPTVKERNAIGTAANHLLVFPGALESSCAVGNDKSKVIYVSPLCRLSRFLREYSLTQAPSAKYTRRRN</sequence>
<name>A0A6J6WLP6_9ZZZZ</name>
<organism evidence="1">
    <name type="scientific">freshwater metagenome</name>
    <dbReference type="NCBI Taxonomy" id="449393"/>
    <lineage>
        <taxon>unclassified sequences</taxon>
        <taxon>metagenomes</taxon>
        <taxon>ecological metagenomes</taxon>
    </lineage>
</organism>
<evidence type="ECO:0000313" key="1">
    <source>
        <dbReference type="EMBL" id="CAB4784264.1"/>
    </source>
</evidence>
<dbReference type="EMBL" id="CAEZZR010000168">
    <property type="protein sequence ID" value="CAB4784264.1"/>
    <property type="molecule type" value="Genomic_DNA"/>
</dbReference>